<evidence type="ECO:0000256" key="2">
    <source>
        <dbReference type="ARBA" id="ARBA00011900"/>
    </source>
</evidence>
<evidence type="ECO:0000259" key="8">
    <source>
        <dbReference type="Pfam" id="PF01555"/>
    </source>
</evidence>
<feature type="compositionally biased region" description="Basic and acidic residues" evidence="7">
    <location>
        <begin position="214"/>
        <end position="224"/>
    </location>
</feature>
<evidence type="ECO:0000256" key="7">
    <source>
        <dbReference type="SAM" id="MobiDB-lite"/>
    </source>
</evidence>
<keyword evidence="5" id="KW-0949">S-adenosyl-L-methionine</keyword>
<keyword evidence="10" id="KW-1185">Reference proteome</keyword>
<dbReference type="InterPro" id="IPR002295">
    <property type="entry name" value="N4/N6-MTase_EcoPI_Mod-like"/>
</dbReference>
<dbReference type="Gene3D" id="3.40.50.150">
    <property type="entry name" value="Vaccinia Virus protein VP39"/>
    <property type="match status" value="1"/>
</dbReference>
<sequence>MPTDYDHLSREALIELLKRRDRRMPYGLVWERREIAPDTALNRDFVGLELDPELSCGAAPWRDLIIEGDNYDALRTLVSTHAGQVKLIYIDPPYNTGRKDFVYNDRYFDATDRYRHSTWLEFLYRRLRLARDLLAEDGVIFVSIDDNELFNLGLLMNKVFGERNFIANVIWQKVFSPKNTAVHFSDDHEYVLVYAANRDVWRPNPLPRSTAQDRAYKNPDDDPRGPWTSGDLAARNFYGEGRYPIECPSGRIIDGPPAGSYWRVSKAKFLELDADKRIWWGKSGNNTPRLKRFLSEVKQGVVPQTLWTYDAVGHTQDAKKQLNEILPKDRNEDVFSTPKPLQLMDRILRLATKPGDLVVDFFAGSGTLAHALLQLNREDGGERRFILVSNTETTDDEPDKNLCRDVCATRVRRAIEGYTSSKGQTVEGLGGGFAYLRATPIPTHRLEERLHDNQVWSYLQLTHHHPLTERAPLVSVSVWDGQTILYLPTVTDRMKSALREALNQHPHAIVYTWTPAALAGLVDDDHLRTVPAELTRGFRFSATDGDDDA</sequence>
<organism evidence="9 10">
    <name type="scientific">Allochromatium tepidum</name>
    <dbReference type="NCBI Taxonomy" id="553982"/>
    <lineage>
        <taxon>Bacteria</taxon>
        <taxon>Pseudomonadati</taxon>
        <taxon>Pseudomonadota</taxon>
        <taxon>Gammaproteobacteria</taxon>
        <taxon>Chromatiales</taxon>
        <taxon>Chromatiaceae</taxon>
        <taxon>Allochromatium</taxon>
    </lineage>
</organism>
<evidence type="ECO:0000256" key="1">
    <source>
        <dbReference type="ARBA" id="ARBA00006594"/>
    </source>
</evidence>
<dbReference type="PROSITE" id="PS00092">
    <property type="entry name" value="N6_MTASE"/>
    <property type="match status" value="1"/>
</dbReference>
<keyword evidence="3" id="KW-0489">Methyltransferase</keyword>
<accession>A0ABM7QMK3</accession>
<dbReference type="EMBL" id="AP024563">
    <property type="protein sequence ID" value="BCU07058.1"/>
    <property type="molecule type" value="Genomic_DNA"/>
</dbReference>
<dbReference type="SUPFAM" id="SSF53335">
    <property type="entry name" value="S-adenosyl-L-methionine-dependent methyltransferases"/>
    <property type="match status" value="1"/>
</dbReference>
<reference evidence="9 10" key="1">
    <citation type="submission" date="2021-04" db="EMBL/GenBank/DDBJ databases">
        <title>Complete genome sequencing of Allochromatium tepidum strain NZ.</title>
        <authorList>
            <person name="Tsukatani Y."/>
            <person name="Mori H."/>
        </authorList>
    </citation>
    <scope>NUCLEOTIDE SEQUENCE [LARGE SCALE GENOMIC DNA]</scope>
    <source>
        <strain evidence="9 10">NZ</strain>
    </source>
</reference>
<dbReference type="RefSeq" id="WP_213378183.1">
    <property type="nucleotide sequence ID" value="NZ_AP024563.1"/>
</dbReference>
<dbReference type="EC" id="2.1.1.72" evidence="2"/>
<dbReference type="InterPro" id="IPR029063">
    <property type="entry name" value="SAM-dependent_MTases_sf"/>
</dbReference>
<dbReference type="PRINTS" id="PR00506">
    <property type="entry name" value="D21N6MTFRASE"/>
</dbReference>
<dbReference type="Proteomes" id="UP000680679">
    <property type="component" value="Chromosome"/>
</dbReference>
<protein>
    <recommendedName>
        <fullName evidence="2">site-specific DNA-methyltransferase (adenine-specific)</fullName>
        <ecNumber evidence="2">2.1.1.72</ecNumber>
    </recommendedName>
</protein>
<feature type="region of interest" description="Disordered" evidence="7">
    <location>
        <begin position="205"/>
        <end position="229"/>
    </location>
</feature>
<evidence type="ECO:0000313" key="9">
    <source>
        <dbReference type="EMBL" id="BCU07058.1"/>
    </source>
</evidence>
<comment type="similarity">
    <text evidence="1">Belongs to the N(4)/N(6)-methyltransferase family.</text>
</comment>
<evidence type="ECO:0000256" key="5">
    <source>
        <dbReference type="ARBA" id="ARBA00022691"/>
    </source>
</evidence>
<feature type="domain" description="DNA methylase N-4/N-6" evidence="8">
    <location>
        <begin position="85"/>
        <end position="378"/>
    </location>
</feature>
<evidence type="ECO:0000256" key="4">
    <source>
        <dbReference type="ARBA" id="ARBA00022679"/>
    </source>
</evidence>
<name>A0ABM7QMK3_9GAMM</name>
<comment type="catalytic activity">
    <reaction evidence="6">
        <text>a 2'-deoxyadenosine in DNA + S-adenosyl-L-methionine = an N(6)-methyl-2'-deoxyadenosine in DNA + S-adenosyl-L-homocysteine + H(+)</text>
        <dbReference type="Rhea" id="RHEA:15197"/>
        <dbReference type="Rhea" id="RHEA-COMP:12418"/>
        <dbReference type="Rhea" id="RHEA-COMP:12419"/>
        <dbReference type="ChEBI" id="CHEBI:15378"/>
        <dbReference type="ChEBI" id="CHEBI:57856"/>
        <dbReference type="ChEBI" id="CHEBI:59789"/>
        <dbReference type="ChEBI" id="CHEBI:90615"/>
        <dbReference type="ChEBI" id="CHEBI:90616"/>
        <dbReference type="EC" id="2.1.1.72"/>
    </reaction>
</comment>
<keyword evidence="4" id="KW-0808">Transferase</keyword>
<evidence type="ECO:0000256" key="3">
    <source>
        <dbReference type="ARBA" id="ARBA00022603"/>
    </source>
</evidence>
<dbReference type="Pfam" id="PF01555">
    <property type="entry name" value="N6_N4_Mtase"/>
    <property type="match status" value="1"/>
</dbReference>
<dbReference type="InterPro" id="IPR002941">
    <property type="entry name" value="DNA_methylase_N4/N6"/>
</dbReference>
<evidence type="ECO:0000256" key="6">
    <source>
        <dbReference type="ARBA" id="ARBA00047942"/>
    </source>
</evidence>
<proteinExistence type="inferred from homology"/>
<dbReference type="InterPro" id="IPR002052">
    <property type="entry name" value="DNA_methylase_N6_adenine_CS"/>
</dbReference>
<gene>
    <name evidence="9" type="ORF">Atep_17350</name>
</gene>
<evidence type="ECO:0000313" key="10">
    <source>
        <dbReference type="Proteomes" id="UP000680679"/>
    </source>
</evidence>